<dbReference type="InterPro" id="IPR029044">
    <property type="entry name" value="Nucleotide-diphossugar_trans"/>
</dbReference>
<dbReference type="SMART" id="SM00028">
    <property type="entry name" value="TPR"/>
    <property type="match status" value="2"/>
</dbReference>
<keyword evidence="3" id="KW-1185">Reference proteome</keyword>
<dbReference type="InterPro" id="IPR019734">
    <property type="entry name" value="TPR_rpt"/>
</dbReference>
<dbReference type="Proteomes" id="UP001597493">
    <property type="component" value="Unassembled WGS sequence"/>
</dbReference>
<keyword evidence="2" id="KW-0328">Glycosyltransferase</keyword>
<proteinExistence type="predicted"/>
<evidence type="ECO:0000313" key="2">
    <source>
        <dbReference type="EMBL" id="MFD2661008.1"/>
    </source>
</evidence>
<evidence type="ECO:0000313" key="3">
    <source>
        <dbReference type="Proteomes" id="UP001597493"/>
    </source>
</evidence>
<dbReference type="EMBL" id="JBHUMY010000012">
    <property type="protein sequence ID" value="MFD2661008.1"/>
    <property type="molecule type" value="Genomic_DNA"/>
</dbReference>
<gene>
    <name evidence="2" type="ORF">ACFSW5_12180</name>
</gene>
<dbReference type="PANTHER" id="PTHR43630">
    <property type="entry name" value="POLY-BETA-1,6-N-ACETYL-D-GLUCOSAMINE SYNTHASE"/>
    <property type="match status" value="1"/>
</dbReference>
<dbReference type="CDD" id="cd02511">
    <property type="entry name" value="Beta4Glucosyltransferase"/>
    <property type="match status" value="1"/>
</dbReference>
<organism evidence="2 3">
    <name type="scientific">Paenibacillus thailandensis</name>
    <dbReference type="NCBI Taxonomy" id="393250"/>
    <lineage>
        <taxon>Bacteria</taxon>
        <taxon>Bacillati</taxon>
        <taxon>Bacillota</taxon>
        <taxon>Bacilli</taxon>
        <taxon>Bacillales</taxon>
        <taxon>Paenibacillaceae</taxon>
        <taxon>Paenibacillus</taxon>
    </lineage>
</organism>
<dbReference type="SUPFAM" id="SSF48452">
    <property type="entry name" value="TPR-like"/>
    <property type="match status" value="1"/>
</dbReference>
<keyword evidence="2" id="KW-0808">Transferase</keyword>
<dbReference type="EC" id="2.4.-.-" evidence="2"/>
<dbReference type="InterPro" id="IPR001173">
    <property type="entry name" value="Glyco_trans_2-like"/>
</dbReference>
<dbReference type="InterPro" id="IPR011990">
    <property type="entry name" value="TPR-like_helical_dom_sf"/>
</dbReference>
<dbReference type="Pfam" id="PF00535">
    <property type="entry name" value="Glycos_transf_2"/>
    <property type="match status" value="1"/>
</dbReference>
<evidence type="ECO:0000259" key="1">
    <source>
        <dbReference type="Pfam" id="PF00535"/>
    </source>
</evidence>
<reference evidence="3" key="1">
    <citation type="journal article" date="2019" name="Int. J. Syst. Evol. Microbiol.">
        <title>The Global Catalogue of Microorganisms (GCM) 10K type strain sequencing project: providing services to taxonomists for standard genome sequencing and annotation.</title>
        <authorList>
            <consortium name="The Broad Institute Genomics Platform"/>
            <consortium name="The Broad Institute Genome Sequencing Center for Infectious Disease"/>
            <person name="Wu L."/>
            <person name="Ma J."/>
        </authorList>
    </citation>
    <scope>NUCLEOTIDE SEQUENCE [LARGE SCALE GENOMIC DNA]</scope>
    <source>
        <strain evidence="3">TISTR 1827</strain>
    </source>
</reference>
<sequence>MITISLCMIVRNEEEVLGRCLSAVEGIADEIIIVDTGSTDKTKEIASSFGAVVYDFEWIDHFAAARNFSFSKATKDYIMWLDADDIIGEKDRLLLLELKKTLPENINSVTMPYNLAFDAKGQVTYSLRRNRIVKRDQNFQWVGPVHELLVCHGPYFHADAAVTHSKNKVFTDRNLRIYTNRLKAGEEFSPRDQFYYANELRTHGQYIKAIEWYGKFLDGQQGWVEDNILACLRTADCYRYLGDRSNRFAALARTLSYDKPRAELCCAMGEYFVEEQKYEIAVYWYNQALHAEKPSSPMALTNKADSTWIPHIQLCLCYDRLGQYDKAFQHHVKARELNPTHPSVLFNEDYFKKRMEKV</sequence>
<name>A0ABW5QXM2_9BACL</name>
<comment type="caution">
    <text evidence="2">The sequence shown here is derived from an EMBL/GenBank/DDBJ whole genome shotgun (WGS) entry which is preliminary data.</text>
</comment>
<dbReference type="GO" id="GO:0016757">
    <property type="term" value="F:glycosyltransferase activity"/>
    <property type="evidence" value="ECO:0007669"/>
    <property type="project" value="UniProtKB-KW"/>
</dbReference>
<dbReference type="RefSeq" id="WP_379273264.1">
    <property type="nucleotide sequence ID" value="NZ_JBHUGT010000002.1"/>
</dbReference>
<dbReference type="SUPFAM" id="SSF53448">
    <property type="entry name" value="Nucleotide-diphospho-sugar transferases"/>
    <property type="match status" value="1"/>
</dbReference>
<dbReference type="Gene3D" id="3.90.550.10">
    <property type="entry name" value="Spore Coat Polysaccharide Biosynthesis Protein SpsA, Chain A"/>
    <property type="match status" value="1"/>
</dbReference>
<feature type="domain" description="Glycosyltransferase 2-like" evidence="1">
    <location>
        <begin position="5"/>
        <end position="106"/>
    </location>
</feature>
<dbReference type="PANTHER" id="PTHR43630:SF2">
    <property type="entry name" value="GLYCOSYLTRANSFERASE"/>
    <property type="match status" value="1"/>
</dbReference>
<accession>A0ABW5QXM2</accession>
<dbReference type="Gene3D" id="1.25.40.10">
    <property type="entry name" value="Tetratricopeptide repeat domain"/>
    <property type="match status" value="1"/>
</dbReference>
<protein>
    <submittedName>
        <fullName evidence="2">Glycosyltransferase</fullName>
        <ecNumber evidence="2">2.4.-.-</ecNumber>
    </submittedName>
</protein>